<sequence length="296" mass="33041">MSSVTFHVTVKWSAPLLLGLTIASPCFIVCINLTVSAKLILWKDGWTITHFIYLLFYIIYSPPFMIFVSEIAALASTFDTESIYLNFNDPAMNDLSHTDSLAGVCDVPGSPQWVLIKFEEECSLSSFEVEFQGGFAGKNCHIEAGNDKKKLIIVESFSPEDKNKLQRFNLKNQKKEMRKRGKVQEKGKALADQYGVDTNCSFSASSISDSQWMLTPTATLSYWRYRFRWTWIRVTASNYPSTLVVTLPTLVKNIFSPNTSGGRRLNNEISGDAFASLLLPGTGSCDIIFASKSDGK</sequence>
<keyword evidence="1" id="KW-0472">Membrane</keyword>
<dbReference type="AlphaFoldDB" id="A0A195BNX8"/>
<feature type="transmembrane region" description="Helical" evidence="1">
    <location>
        <begin position="47"/>
        <end position="68"/>
    </location>
</feature>
<proteinExistence type="predicted"/>
<dbReference type="STRING" id="520822.A0A195BNX8"/>
<evidence type="ECO:0000256" key="1">
    <source>
        <dbReference type="SAM" id="Phobius"/>
    </source>
</evidence>
<keyword evidence="1" id="KW-1133">Transmembrane helix</keyword>
<organism evidence="2 3">
    <name type="scientific">Atta colombica</name>
    <dbReference type="NCBI Taxonomy" id="520822"/>
    <lineage>
        <taxon>Eukaryota</taxon>
        <taxon>Metazoa</taxon>
        <taxon>Ecdysozoa</taxon>
        <taxon>Arthropoda</taxon>
        <taxon>Hexapoda</taxon>
        <taxon>Insecta</taxon>
        <taxon>Pterygota</taxon>
        <taxon>Neoptera</taxon>
        <taxon>Endopterygota</taxon>
        <taxon>Hymenoptera</taxon>
        <taxon>Apocrita</taxon>
        <taxon>Aculeata</taxon>
        <taxon>Formicoidea</taxon>
        <taxon>Formicidae</taxon>
        <taxon>Myrmicinae</taxon>
        <taxon>Atta</taxon>
    </lineage>
</organism>
<evidence type="ECO:0000313" key="3">
    <source>
        <dbReference type="Proteomes" id="UP000078540"/>
    </source>
</evidence>
<accession>A0A195BNX8</accession>
<reference evidence="2 3" key="1">
    <citation type="submission" date="2015-09" db="EMBL/GenBank/DDBJ databases">
        <title>Atta colombica WGS genome.</title>
        <authorList>
            <person name="Nygaard S."/>
            <person name="Hu H."/>
            <person name="Boomsma J."/>
            <person name="Zhang G."/>
        </authorList>
    </citation>
    <scope>NUCLEOTIDE SEQUENCE [LARGE SCALE GENOMIC DNA]</scope>
    <source>
        <strain evidence="2">Treedump-2</strain>
        <tissue evidence="2">Whole body</tissue>
    </source>
</reference>
<evidence type="ECO:0000313" key="2">
    <source>
        <dbReference type="EMBL" id="KYM88222.1"/>
    </source>
</evidence>
<feature type="transmembrane region" description="Helical" evidence="1">
    <location>
        <begin position="12"/>
        <end position="35"/>
    </location>
</feature>
<dbReference type="Proteomes" id="UP000078540">
    <property type="component" value="Unassembled WGS sequence"/>
</dbReference>
<gene>
    <name evidence="2" type="ORF">ALC53_02704</name>
</gene>
<name>A0A195BNX8_9HYME</name>
<dbReference type="EMBL" id="KQ976424">
    <property type="protein sequence ID" value="KYM88222.1"/>
    <property type="molecule type" value="Genomic_DNA"/>
</dbReference>
<keyword evidence="3" id="KW-1185">Reference proteome</keyword>
<keyword evidence="2" id="KW-0675">Receptor</keyword>
<keyword evidence="1" id="KW-0812">Transmembrane</keyword>
<protein>
    <submittedName>
        <fullName evidence="2">Nuclear receptor 2C2-associated protein</fullName>
    </submittedName>
</protein>